<sequence length="91" mass="10176">MKVDLPYDIISPIRVAVEAHGPAAVENFTVEAVGETTAIGYLVTSFADPRLPPERSHITNISSEIVFKKEDGVWRISGTVLRQRRHRLPDH</sequence>
<keyword evidence="2" id="KW-1185">Reference proteome</keyword>
<reference evidence="1 2" key="1">
    <citation type="journal article" date="2014" name="Genome Announc.">
        <title>Complete Genome Sequence of Sterol-Transforming Mycobacterium neoaurum Strain VKM Ac-1815D.</title>
        <authorList>
            <person name="Shtratnikova V.Y."/>
            <person name="Bragin E.Y."/>
            <person name="Dovbnya D.V."/>
            <person name="Pekov Y.A."/>
            <person name="Schelkunov M.I."/>
            <person name="Strizhov N."/>
            <person name="Ivashina T.V."/>
            <person name="Ashapkin V.V."/>
            <person name="Donova M.V."/>
        </authorList>
    </citation>
    <scope>NUCLEOTIDE SEQUENCE [LARGE SCALE GENOMIC DNA]</scope>
    <source>
        <strain evidence="1 2">VKM Ac-1815D</strain>
    </source>
</reference>
<accession>V5XIF4</accession>
<evidence type="ECO:0000313" key="2">
    <source>
        <dbReference type="Proteomes" id="UP000018763"/>
    </source>
</evidence>
<dbReference type="Proteomes" id="UP000018763">
    <property type="component" value="Chromosome"/>
</dbReference>
<dbReference type="AlphaFoldDB" id="V5XIF4"/>
<protein>
    <submittedName>
        <fullName evidence="1">Uncharacterized protein</fullName>
    </submittedName>
</protein>
<dbReference type="EMBL" id="CP006936">
    <property type="protein sequence ID" value="AHC27807.1"/>
    <property type="molecule type" value="Genomic_DNA"/>
</dbReference>
<dbReference type="KEGG" id="mne:D174_04000"/>
<name>V5XIF4_MYCNE</name>
<proteinExistence type="predicted"/>
<evidence type="ECO:0000313" key="1">
    <source>
        <dbReference type="EMBL" id="AHC27807.1"/>
    </source>
</evidence>
<dbReference type="HOGENOM" id="CLU_2423776_0_0_11"/>
<organism evidence="1 2">
    <name type="scientific">Mycolicibacterium neoaurum VKM Ac-1815D</name>
    <dbReference type="NCBI Taxonomy" id="700508"/>
    <lineage>
        <taxon>Bacteria</taxon>
        <taxon>Bacillati</taxon>
        <taxon>Actinomycetota</taxon>
        <taxon>Actinomycetes</taxon>
        <taxon>Mycobacteriales</taxon>
        <taxon>Mycobacteriaceae</taxon>
        <taxon>Mycolicibacterium</taxon>
    </lineage>
</organism>
<gene>
    <name evidence="1" type="ORF">D174_04000</name>
</gene>